<evidence type="ECO:0000313" key="2">
    <source>
        <dbReference type="Proteomes" id="UP000623687"/>
    </source>
</evidence>
<dbReference type="RefSeq" id="XP_036629030.1">
    <property type="nucleotide sequence ID" value="XM_036779641.1"/>
</dbReference>
<dbReference type="EMBL" id="JACETU010000007">
    <property type="protein sequence ID" value="KAF7424836.1"/>
    <property type="molecule type" value="Genomic_DNA"/>
</dbReference>
<reference evidence="1" key="1">
    <citation type="submission" date="2019-07" db="EMBL/GenBank/DDBJ databases">
        <authorList>
            <person name="Palmer J.M."/>
        </authorList>
    </citation>
    <scope>NUCLEOTIDE SEQUENCE</scope>
    <source>
        <strain evidence="1">PC9</strain>
    </source>
</reference>
<sequence length="186" mass="21235">MSHYRSTPISLPSIPSPPIAIHVEEVKEIEISDLMGIPDAGRYIHDFDDHIEELMEKLDPLPPFPSPSLLHSVDLSLLQTATIRFALLPGTLVAEQLLELRGAVINLNGWMVLDPHHLALAHKIVGFRGRYIQLRLEIFPNGKPRRFPLAREMWIDAKSVKLGWKDRIRVVLAKCREPHFNFVAKY</sequence>
<accession>A0A8H6ZSK5</accession>
<name>A0A8H6ZSK5_PLEOS</name>
<dbReference type="GeneID" id="59379965"/>
<dbReference type="Proteomes" id="UP000623687">
    <property type="component" value="Unassembled WGS sequence"/>
</dbReference>
<gene>
    <name evidence="1" type="ORF">PC9H_010147</name>
</gene>
<comment type="caution">
    <text evidence="1">The sequence shown here is derived from an EMBL/GenBank/DDBJ whole genome shotgun (WGS) entry which is preliminary data.</text>
</comment>
<proteinExistence type="predicted"/>
<evidence type="ECO:0000313" key="1">
    <source>
        <dbReference type="EMBL" id="KAF7424836.1"/>
    </source>
</evidence>
<organism evidence="1 2">
    <name type="scientific">Pleurotus ostreatus</name>
    <name type="common">Oyster mushroom</name>
    <name type="synonym">White-rot fungus</name>
    <dbReference type="NCBI Taxonomy" id="5322"/>
    <lineage>
        <taxon>Eukaryota</taxon>
        <taxon>Fungi</taxon>
        <taxon>Dikarya</taxon>
        <taxon>Basidiomycota</taxon>
        <taxon>Agaricomycotina</taxon>
        <taxon>Agaricomycetes</taxon>
        <taxon>Agaricomycetidae</taxon>
        <taxon>Agaricales</taxon>
        <taxon>Pleurotineae</taxon>
        <taxon>Pleurotaceae</taxon>
        <taxon>Pleurotus</taxon>
    </lineage>
</organism>
<protein>
    <submittedName>
        <fullName evidence="1">Uncharacterized protein</fullName>
    </submittedName>
</protein>
<dbReference type="VEuPathDB" id="FungiDB:PC9H_010147"/>
<dbReference type="OrthoDB" id="10436193at2759"/>
<dbReference type="AlphaFoldDB" id="A0A8H6ZSK5"/>
<keyword evidence="2" id="KW-1185">Reference proteome</keyword>